<name>A0A0B7G1E6_THACB</name>
<sequence length="124" mass="13814">MVAYRNTEQSYIVGWDPRGVHKSQPKALCFNTAPEEQEFWARADKVFRPGLEAPGDLSDQSMEKFLELAQPADEVLLELGANCAQVQQQSHTLSYIGTVATVKDMIAIHEANGGTKKVNFWGFL</sequence>
<dbReference type="OrthoDB" id="425534at2759"/>
<dbReference type="AlphaFoldDB" id="A0A0B7G1E6"/>
<dbReference type="Proteomes" id="UP000059188">
    <property type="component" value="Unassembled WGS sequence"/>
</dbReference>
<protein>
    <submittedName>
        <fullName evidence="1">Uncharacterized protein</fullName>
    </submittedName>
</protein>
<proteinExistence type="predicted"/>
<keyword evidence="2" id="KW-1185">Reference proteome</keyword>
<gene>
    <name evidence="1" type="ORF">RSOLAG1IB_10341</name>
</gene>
<dbReference type="EMBL" id="LN679164">
    <property type="protein sequence ID" value="CEL62277.1"/>
    <property type="molecule type" value="Genomic_DNA"/>
</dbReference>
<evidence type="ECO:0000313" key="2">
    <source>
        <dbReference type="Proteomes" id="UP000059188"/>
    </source>
</evidence>
<evidence type="ECO:0000313" key="1">
    <source>
        <dbReference type="EMBL" id="CEL62277.1"/>
    </source>
</evidence>
<accession>A0A0B7G1E6</accession>
<reference evidence="1 2" key="1">
    <citation type="submission" date="2014-11" db="EMBL/GenBank/DDBJ databases">
        <authorList>
            <person name="Wibberg Daniel"/>
        </authorList>
    </citation>
    <scope>NUCLEOTIDE SEQUENCE [LARGE SCALE GENOMIC DNA]</scope>
    <source>
        <strain evidence="1">Rhizoctonia solani AG1-IB 7/3/14</strain>
    </source>
</reference>
<dbReference type="STRING" id="1108050.A0A0B7G1E6"/>
<organism evidence="1 2">
    <name type="scientific">Thanatephorus cucumeris (strain AG1-IB / isolate 7/3/14)</name>
    <name type="common">Lettuce bottom rot fungus</name>
    <name type="synonym">Rhizoctonia solani</name>
    <dbReference type="NCBI Taxonomy" id="1108050"/>
    <lineage>
        <taxon>Eukaryota</taxon>
        <taxon>Fungi</taxon>
        <taxon>Dikarya</taxon>
        <taxon>Basidiomycota</taxon>
        <taxon>Agaricomycotina</taxon>
        <taxon>Agaricomycetes</taxon>
        <taxon>Cantharellales</taxon>
        <taxon>Ceratobasidiaceae</taxon>
        <taxon>Rhizoctonia</taxon>
        <taxon>Rhizoctonia solani AG-1</taxon>
    </lineage>
</organism>